<comment type="function">
    <text evidence="1">May be involved in the degradation process of specific misfolded endoplasmic reticulum (ER) luminal proteins.</text>
</comment>
<feature type="transmembrane region" description="Helical" evidence="8">
    <location>
        <begin position="155"/>
        <end position="187"/>
    </location>
</feature>
<evidence type="ECO:0000256" key="6">
    <source>
        <dbReference type="ARBA" id="ARBA00022989"/>
    </source>
</evidence>
<evidence type="ECO:0000256" key="2">
    <source>
        <dbReference type="ARBA" id="ARBA00004477"/>
    </source>
</evidence>
<evidence type="ECO:0000256" key="1">
    <source>
        <dbReference type="ARBA" id="ARBA00003292"/>
    </source>
</evidence>
<evidence type="ECO:0000256" key="7">
    <source>
        <dbReference type="ARBA" id="ARBA00023136"/>
    </source>
</evidence>
<keyword evidence="11" id="KW-1185">Reference proteome</keyword>
<comment type="subcellular location">
    <subcellularLocation>
        <location evidence="2 8">Endoplasmic reticulum membrane</location>
        <topology evidence="2 8">Multi-pass membrane protein</topology>
    </subcellularLocation>
</comment>
<dbReference type="EMBL" id="KZ772787">
    <property type="protein sequence ID" value="PTQ31103.1"/>
    <property type="molecule type" value="Genomic_DNA"/>
</dbReference>
<feature type="region of interest" description="Disordered" evidence="9">
    <location>
        <begin position="219"/>
        <end position="247"/>
    </location>
</feature>
<reference evidence="11" key="1">
    <citation type="journal article" date="2017" name="Cell">
        <title>Insights into land plant evolution garnered from the Marchantia polymorpha genome.</title>
        <authorList>
            <person name="Bowman J.L."/>
            <person name="Kohchi T."/>
            <person name="Yamato K.T."/>
            <person name="Jenkins J."/>
            <person name="Shu S."/>
            <person name="Ishizaki K."/>
            <person name="Yamaoka S."/>
            <person name="Nishihama R."/>
            <person name="Nakamura Y."/>
            <person name="Berger F."/>
            <person name="Adam C."/>
            <person name="Aki S.S."/>
            <person name="Althoff F."/>
            <person name="Araki T."/>
            <person name="Arteaga-Vazquez M.A."/>
            <person name="Balasubrmanian S."/>
            <person name="Barry K."/>
            <person name="Bauer D."/>
            <person name="Boehm C.R."/>
            <person name="Briginshaw L."/>
            <person name="Caballero-Perez J."/>
            <person name="Catarino B."/>
            <person name="Chen F."/>
            <person name="Chiyoda S."/>
            <person name="Chovatia M."/>
            <person name="Davies K.M."/>
            <person name="Delmans M."/>
            <person name="Demura T."/>
            <person name="Dierschke T."/>
            <person name="Dolan L."/>
            <person name="Dorantes-Acosta A.E."/>
            <person name="Eklund D.M."/>
            <person name="Florent S.N."/>
            <person name="Flores-Sandoval E."/>
            <person name="Fujiyama A."/>
            <person name="Fukuzawa H."/>
            <person name="Galik B."/>
            <person name="Grimanelli D."/>
            <person name="Grimwood J."/>
            <person name="Grossniklaus U."/>
            <person name="Hamada T."/>
            <person name="Haseloff J."/>
            <person name="Hetherington A.J."/>
            <person name="Higo A."/>
            <person name="Hirakawa Y."/>
            <person name="Hundley H.N."/>
            <person name="Ikeda Y."/>
            <person name="Inoue K."/>
            <person name="Inoue S.I."/>
            <person name="Ishida S."/>
            <person name="Jia Q."/>
            <person name="Kakita M."/>
            <person name="Kanazawa T."/>
            <person name="Kawai Y."/>
            <person name="Kawashima T."/>
            <person name="Kennedy M."/>
            <person name="Kinose K."/>
            <person name="Kinoshita T."/>
            <person name="Kohara Y."/>
            <person name="Koide E."/>
            <person name="Komatsu K."/>
            <person name="Kopischke S."/>
            <person name="Kubo M."/>
            <person name="Kyozuka J."/>
            <person name="Lagercrantz U."/>
            <person name="Lin S.S."/>
            <person name="Lindquist E."/>
            <person name="Lipzen A.M."/>
            <person name="Lu C.W."/>
            <person name="De Luna E."/>
            <person name="Martienssen R.A."/>
            <person name="Minamino N."/>
            <person name="Mizutani M."/>
            <person name="Mizutani M."/>
            <person name="Mochizuki N."/>
            <person name="Monte I."/>
            <person name="Mosher R."/>
            <person name="Nagasaki H."/>
            <person name="Nakagami H."/>
            <person name="Naramoto S."/>
            <person name="Nishitani K."/>
            <person name="Ohtani M."/>
            <person name="Okamoto T."/>
            <person name="Okumura M."/>
            <person name="Phillips J."/>
            <person name="Pollak B."/>
            <person name="Reinders A."/>
            <person name="Rovekamp M."/>
            <person name="Sano R."/>
            <person name="Sawa S."/>
            <person name="Schmid M.W."/>
            <person name="Shirakawa M."/>
            <person name="Solano R."/>
            <person name="Spunde A."/>
            <person name="Suetsugu N."/>
            <person name="Sugano S."/>
            <person name="Sugiyama A."/>
            <person name="Sun R."/>
            <person name="Suzuki Y."/>
            <person name="Takenaka M."/>
            <person name="Takezawa D."/>
            <person name="Tomogane H."/>
            <person name="Tsuzuki M."/>
            <person name="Ueda T."/>
            <person name="Umeda M."/>
            <person name="Ward J.M."/>
            <person name="Watanabe Y."/>
            <person name="Yazaki K."/>
            <person name="Yokoyama R."/>
            <person name="Yoshitake Y."/>
            <person name="Yotsui I."/>
            <person name="Zachgo S."/>
            <person name="Schmutz J."/>
        </authorList>
    </citation>
    <scope>NUCLEOTIDE SEQUENCE [LARGE SCALE GENOMIC DNA]</scope>
    <source>
        <strain evidence="11">Tak-1</strain>
    </source>
</reference>
<feature type="transmembrane region" description="Helical" evidence="8">
    <location>
        <begin position="54"/>
        <end position="76"/>
    </location>
</feature>
<evidence type="ECO:0000256" key="8">
    <source>
        <dbReference type="RuleBase" id="RU363059"/>
    </source>
</evidence>
<feature type="compositionally biased region" description="Polar residues" evidence="9">
    <location>
        <begin position="235"/>
        <end position="247"/>
    </location>
</feature>
<dbReference type="InterPro" id="IPR035952">
    <property type="entry name" value="Rhomboid-like_sf"/>
</dbReference>
<evidence type="ECO:0000313" key="11">
    <source>
        <dbReference type="Proteomes" id="UP000244005"/>
    </source>
</evidence>
<dbReference type="PANTHER" id="PTHR11009">
    <property type="entry name" value="DER1-LIKE PROTEIN, DERLIN"/>
    <property type="match status" value="1"/>
</dbReference>
<dbReference type="GO" id="GO:0036503">
    <property type="term" value="P:ERAD pathway"/>
    <property type="evidence" value="ECO:0000318"/>
    <property type="project" value="GO_Central"/>
</dbReference>
<comment type="similarity">
    <text evidence="3 8">Belongs to the derlin family.</text>
</comment>
<feature type="transmembrane region" description="Helical" evidence="8">
    <location>
        <begin position="18"/>
        <end position="42"/>
    </location>
</feature>
<keyword evidence="5 8" id="KW-0256">Endoplasmic reticulum</keyword>
<dbReference type="Gene3D" id="1.20.1540.10">
    <property type="entry name" value="Rhomboid-like"/>
    <property type="match status" value="1"/>
</dbReference>
<dbReference type="GO" id="GO:0005789">
    <property type="term" value="C:endoplasmic reticulum membrane"/>
    <property type="evidence" value="ECO:0000318"/>
    <property type="project" value="GO_Central"/>
</dbReference>
<dbReference type="GO" id="GO:0005047">
    <property type="term" value="F:signal recognition particle binding"/>
    <property type="evidence" value="ECO:0000318"/>
    <property type="project" value="GO_Central"/>
</dbReference>
<gene>
    <name evidence="10" type="ORF">MARPO_0115s0025</name>
</gene>
<evidence type="ECO:0000256" key="4">
    <source>
        <dbReference type="ARBA" id="ARBA00022692"/>
    </source>
</evidence>
<keyword evidence="7 8" id="KW-0472">Membrane</keyword>
<dbReference type="InterPro" id="IPR007599">
    <property type="entry name" value="DER1"/>
</dbReference>
<dbReference type="Proteomes" id="UP000244005">
    <property type="component" value="Unassembled WGS sequence"/>
</dbReference>
<accession>A0A2R6WB77</accession>
<dbReference type="SUPFAM" id="SSF144091">
    <property type="entry name" value="Rhomboid-like"/>
    <property type="match status" value="1"/>
</dbReference>
<name>A0A2R6WB77_MARPO</name>
<evidence type="ECO:0000313" key="10">
    <source>
        <dbReference type="EMBL" id="PTQ31103.1"/>
    </source>
</evidence>
<keyword evidence="6 8" id="KW-1133">Transmembrane helix</keyword>
<feature type="transmembrane region" description="Helical" evidence="8">
    <location>
        <begin position="96"/>
        <end position="114"/>
    </location>
</feature>
<dbReference type="Gramene" id="Mp4g07560.1">
    <property type="protein sequence ID" value="Mp4g07560.1.cds"/>
    <property type="gene ID" value="Mp4g07560"/>
</dbReference>
<dbReference type="Pfam" id="PF04511">
    <property type="entry name" value="DER1"/>
    <property type="match status" value="1"/>
</dbReference>
<proteinExistence type="inferred from homology"/>
<organism evidence="10 11">
    <name type="scientific">Marchantia polymorpha</name>
    <name type="common">Common liverwort</name>
    <name type="synonym">Marchantia aquatica</name>
    <dbReference type="NCBI Taxonomy" id="3197"/>
    <lineage>
        <taxon>Eukaryota</taxon>
        <taxon>Viridiplantae</taxon>
        <taxon>Streptophyta</taxon>
        <taxon>Embryophyta</taxon>
        <taxon>Marchantiophyta</taxon>
        <taxon>Marchantiopsida</taxon>
        <taxon>Marchantiidae</taxon>
        <taxon>Marchantiales</taxon>
        <taxon>Marchantiaceae</taxon>
        <taxon>Marchantia</taxon>
    </lineage>
</organism>
<evidence type="ECO:0000256" key="5">
    <source>
        <dbReference type="ARBA" id="ARBA00022824"/>
    </source>
</evidence>
<dbReference type="AlphaFoldDB" id="A0A2R6WB77"/>
<keyword evidence="4 8" id="KW-0812">Transmembrane</keyword>
<protein>
    <recommendedName>
        <fullName evidence="8">Derlin</fullName>
    </recommendedName>
</protein>
<dbReference type="OMA" id="SSPAEWY"/>
<evidence type="ECO:0000256" key="9">
    <source>
        <dbReference type="SAM" id="MobiDB-lite"/>
    </source>
</evidence>
<sequence length="247" mass="28152">MASSPAEFYHTLPPISKIYGTICFATTVAFQLRVLSPVWLFLDYDLVIRKLQIWRLLTNFFFLGGFSMHFGMRMLMIARYGVQLEKASFENRTADFLYMFITTIFTALALTFAIPPLRTVFLSNSLVFMLVYVWSREFATSNVSIMGLAQLKGFYLPWALLAVNTMFGAPFIPDLLGIIIGHIYYFLTVLYPRSSGRYLLLTPPWVHNLVSKYAFLRPASSPSATPQPRPAATGRSFTGRSYRLNQD</sequence>
<comment type="function">
    <text evidence="8">May be involved in the degradation of misfolded endoplasmic reticulum (ER) luminal proteins.</text>
</comment>
<dbReference type="GO" id="GO:0030968">
    <property type="term" value="P:endoplasmic reticulum unfolded protein response"/>
    <property type="evidence" value="ECO:0000318"/>
    <property type="project" value="GO_Central"/>
</dbReference>
<dbReference type="OrthoDB" id="1716531at2759"/>
<evidence type="ECO:0000256" key="3">
    <source>
        <dbReference type="ARBA" id="ARBA00008917"/>
    </source>
</evidence>